<organism evidence="1 3">
    <name type="scientific">Zhongshania aliphaticivorans</name>
    <dbReference type="NCBI Taxonomy" id="1470434"/>
    <lineage>
        <taxon>Bacteria</taxon>
        <taxon>Pseudomonadati</taxon>
        <taxon>Pseudomonadota</taxon>
        <taxon>Gammaproteobacteria</taxon>
        <taxon>Cellvibrionales</taxon>
        <taxon>Spongiibacteraceae</taxon>
        <taxon>Zhongshania</taxon>
    </lineage>
</organism>
<evidence type="ECO:0000313" key="3">
    <source>
        <dbReference type="Proteomes" id="UP000435877"/>
    </source>
</evidence>
<evidence type="ECO:0000313" key="4">
    <source>
        <dbReference type="Proteomes" id="UP000439591"/>
    </source>
</evidence>
<dbReference type="EMBL" id="CACSIM010000005">
    <property type="protein sequence ID" value="CAA0114731.1"/>
    <property type="molecule type" value="Genomic_DNA"/>
</dbReference>
<dbReference type="Proteomes" id="UP000439591">
    <property type="component" value="Unassembled WGS sequence"/>
</dbReference>
<gene>
    <name evidence="1" type="ORF">IHBHHGIJ_01296</name>
    <name evidence="2" type="ORF">KFEGEMFD_03036</name>
</gene>
<accession>A0A5S9NFN9</accession>
<dbReference type="AlphaFoldDB" id="A0A5S9NFN9"/>
<evidence type="ECO:0000313" key="1">
    <source>
        <dbReference type="EMBL" id="CAA0087383.1"/>
    </source>
</evidence>
<protein>
    <submittedName>
        <fullName evidence="1">Uncharacterized protein</fullName>
    </submittedName>
</protein>
<evidence type="ECO:0000313" key="2">
    <source>
        <dbReference type="EMBL" id="CAA0114731.1"/>
    </source>
</evidence>
<sequence>MASNSHSKMSIVTPNYELQLRNKKGGFRLLFNKAQALLKTLTLVPQQEKPPLQV</sequence>
<dbReference type="EMBL" id="CACSIK010000001">
    <property type="protein sequence ID" value="CAA0087383.1"/>
    <property type="molecule type" value="Genomic_DNA"/>
</dbReference>
<keyword evidence="3" id="KW-1185">Reference proteome</keyword>
<reference evidence="3 4" key="1">
    <citation type="submission" date="2019-11" db="EMBL/GenBank/DDBJ databases">
        <authorList>
            <person name="Holert J."/>
        </authorList>
    </citation>
    <scope>NUCLEOTIDE SEQUENCE [LARGE SCALE GENOMIC DNA]</scope>
    <source>
        <strain evidence="2">BC3_2A</strain>
        <strain evidence="1">SB11_1A</strain>
    </source>
</reference>
<dbReference type="Proteomes" id="UP000435877">
    <property type="component" value="Unassembled WGS sequence"/>
</dbReference>
<name>A0A5S9NFN9_9GAMM</name>
<proteinExistence type="predicted"/>